<evidence type="ECO:0000313" key="2">
    <source>
        <dbReference type="Proteomes" id="UP000182510"/>
    </source>
</evidence>
<accession>A0A1L3J3A4</accession>
<dbReference type="GO" id="GO:0016787">
    <property type="term" value="F:hydrolase activity"/>
    <property type="evidence" value="ECO:0007669"/>
    <property type="project" value="UniProtKB-KW"/>
</dbReference>
<dbReference type="STRING" id="1913577.LPB144_03840"/>
<dbReference type="RefSeq" id="WP_072552246.1">
    <property type="nucleotide sequence ID" value="NZ_CP018153.1"/>
</dbReference>
<evidence type="ECO:0000313" key="1">
    <source>
        <dbReference type="EMBL" id="APG59592.1"/>
    </source>
</evidence>
<dbReference type="Pfam" id="PF05013">
    <property type="entry name" value="FGase"/>
    <property type="match status" value="1"/>
</dbReference>
<dbReference type="KEGG" id="grl:LPB144_03840"/>
<dbReference type="Gene3D" id="3.40.630.40">
    <property type="entry name" value="Zn-dependent exopeptidases"/>
    <property type="match status" value="1"/>
</dbReference>
<keyword evidence="1" id="KW-0378">Hydrolase</keyword>
<dbReference type="Proteomes" id="UP000182510">
    <property type="component" value="Chromosome"/>
</dbReference>
<sequence>MILLLTCEHATSRIPVAYRYLFSEESEILDTHEAYDPGTYDLYKILKPISKLSFHQNIGRLLVETNRSIGHPSLFSRYSKKLDVANKDQILNQYYYPFRNKVKSSIQKSLEAGEEVLHLSIHSFTPVLNGIERNCDVGLLYDPSRIKEKEFCKFLKKELHTASLALNIRFNYPYLGKADGFTTSLRRIFPTNYIGIEIEVNQKLVKNNIMDERLSSAFYVIADRLNKKSL</sequence>
<reference evidence="1 2" key="1">
    <citation type="submission" date="2016-11" db="EMBL/GenBank/DDBJ databases">
        <title>Gramella sp. LPB0144 isolated from marine environment.</title>
        <authorList>
            <person name="Kim E."/>
            <person name="Yi H."/>
        </authorList>
    </citation>
    <scope>NUCLEOTIDE SEQUENCE [LARGE SCALE GENOMIC DNA]</scope>
    <source>
        <strain evidence="1 2">LPB0144</strain>
    </source>
</reference>
<protein>
    <submittedName>
        <fullName evidence="1">N-formylglutamate amidohydrolase</fullName>
    </submittedName>
</protein>
<dbReference type="AlphaFoldDB" id="A0A1L3J3A4"/>
<proteinExistence type="predicted"/>
<dbReference type="OrthoDB" id="9815326at2"/>
<name>A0A1L3J3A4_9FLAO</name>
<gene>
    <name evidence="1" type="ORF">LPB144_03840</name>
</gene>
<dbReference type="EMBL" id="CP018153">
    <property type="protein sequence ID" value="APG59592.1"/>
    <property type="molecule type" value="Genomic_DNA"/>
</dbReference>
<dbReference type="SUPFAM" id="SSF53187">
    <property type="entry name" value="Zn-dependent exopeptidases"/>
    <property type="match status" value="1"/>
</dbReference>
<dbReference type="InterPro" id="IPR007709">
    <property type="entry name" value="N-FG_amidohydro"/>
</dbReference>
<keyword evidence="2" id="KW-1185">Reference proteome</keyword>
<organism evidence="1 2">
    <name type="scientific">Christiangramia salexigens</name>
    <dbReference type="NCBI Taxonomy" id="1913577"/>
    <lineage>
        <taxon>Bacteria</taxon>
        <taxon>Pseudomonadati</taxon>
        <taxon>Bacteroidota</taxon>
        <taxon>Flavobacteriia</taxon>
        <taxon>Flavobacteriales</taxon>
        <taxon>Flavobacteriaceae</taxon>
        <taxon>Christiangramia</taxon>
    </lineage>
</organism>